<proteinExistence type="predicted"/>
<dbReference type="EMBL" id="CAJNOK010017948">
    <property type="protein sequence ID" value="CAF1273245.1"/>
    <property type="molecule type" value="Genomic_DNA"/>
</dbReference>
<feature type="domain" description="Retrotransposon gag" evidence="1">
    <location>
        <begin position="42"/>
        <end position="133"/>
    </location>
</feature>
<evidence type="ECO:0000259" key="1">
    <source>
        <dbReference type="Pfam" id="PF03732"/>
    </source>
</evidence>
<dbReference type="PANTHER" id="PTHR33223:SF6">
    <property type="entry name" value="CCHC-TYPE DOMAIN-CONTAINING PROTEIN"/>
    <property type="match status" value="1"/>
</dbReference>
<evidence type="ECO:0000313" key="4">
    <source>
        <dbReference type="Proteomes" id="UP000677228"/>
    </source>
</evidence>
<comment type="caution">
    <text evidence="2">The sequence shown here is derived from an EMBL/GenBank/DDBJ whole genome shotgun (WGS) entry which is preliminary data.</text>
</comment>
<name>A0A8S2ENV5_9BILA</name>
<evidence type="ECO:0000313" key="3">
    <source>
        <dbReference type="EMBL" id="CAF4078561.1"/>
    </source>
</evidence>
<organism evidence="2 4">
    <name type="scientific">Didymodactylos carnosus</name>
    <dbReference type="NCBI Taxonomy" id="1234261"/>
    <lineage>
        <taxon>Eukaryota</taxon>
        <taxon>Metazoa</taxon>
        <taxon>Spiralia</taxon>
        <taxon>Gnathifera</taxon>
        <taxon>Rotifera</taxon>
        <taxon>Eurotatoria</taxon>
        <taxon>Bdelloidea</taxon>
        <taxon>Philodinida</taxon>
        <taxon>Philodinidae</taxon>
        <taxon>Didymodactylos</taxon>
    </lineage>
</organism>
<sequence length="177" mass="20581">YLSSKDDENSGALEDDVDYFLKQIRSTFSSIRDITAPQQIQLVHGKLIQNAAKWLDTNESTFTDWSTFENAIKNRYTSLFKKQGKFSTLKGRKQTRGESTIDYYDNVRELCLDIDSAMSEPTMIQHIMSGLDPEIKIESLRVENELKTLKEFEKVLKREQDIVEMKERMKSLLGQQQ</sequence>
<dbReference type="Proteomes" id="UP000682733">
    <property type="component" value="Unassembled WGS sequence"/>
</dbReference>
<gene>
    <name evidence="2" type="ORF">OVA965_LOCUS27288</name>
    <name evidence="3" type="ORF">TMI583_LOCUS28033</name>
</gene>
<reference evidence="2" key="1">
    <citation type="submission" date="2021-02" db="EMBL/GenBank/DDBJ databases">
        <authorList>
            <person name="Nowell W R."/>
        </authorList>
    </citation>
    <scope>NUCLEOTIDE SEQUENCE</scope>
</reference>
<protein>
    <recommendedName>
        <fullName evidence="1">Retrotransposon gag domain-containing protein</fullName>
    </recommendedName>
</protein>
<dbReference type="AlphaFoldDB" id="A0A8S2ENV5"/>
<accession>A0A8S2ENV5</accession>
<feature type="non-terminal residue" evidence="2">
    <location>
        <position position="1"/>
    </location>
</feature>
<evidence type="ECO:0000313" key="2">
    <source>
        <dbReference type="EMBL" id="CAF1273245.1"/>
    </source>
</evidence>
<dbReference type="Pfam" id="PF03732">
    <property type="entry name" value="Retrotrans_gag"/>
    <property type="match status" value="1"/>
</dbReference>
<dbReference type="Proteomes" id="UP000677228">
    <property type="component" value="Unassembled WGS sequence"/>
</dbReference>
<dbReference type="PANTHER" id="PTHR33223">
    <property type="entry name" value="CCHC-TYPE DOMAIN-CONTAINING PROTEIN"/>
    <property type="match status" value="1"/>
</dbReference>
<dbReference type="InterPro" id="IPR005162">
    <property type="entry name" value="Retrotrans_gag_dom"/>
</dbReference>
<dbReference type="EMBL" id="CAJOBA010039509">
    <property type="protein sequence ID" value="CAF4078561.1"/>
    <property type="molecule type" value="Genomic_DNA"/>
</dbReference>